<evidence type="ECO:0000256" key="3">
    <source>
        <dbReference type="ARBA" id="ARBA00022989"/>
    </source>
</evidence>
<evidence type="ECO:0000256" key="1">
    <source>
        <dbReference type="ARBA" id="ARBA00022448"/>
    </source>
</evidence>
<dbReference type="OrthoDB" id="422637at2759"/>
<accession>A0A2V3IFZ9</accession>
<dbReference type="GO" id="GO:0015910">
    <property type="term" value="P:long-chain fatty acid import into peroxisome"/>
    <property type="evidence" value="ECO:0007669"/>
    <property type="project" value="TreeGrafter"/>
</dbReference>
<proteinExistence type="predicted"/>
<dbReference type="InterPro" id="IPR027417">
    <property type="entry name" value="P-loop_NTPase"/>
</dbReference>
<dbReference type="STRING" id="448386.A0A2V3IFZ9"/>
<dbReference type="GO" id="GO:0005778">
    <property type="term" value="C:peroxisomal membrane"/>
    <property type="evidence" value="ECO:0007669"/>
    <property type="project" value="TreeGrafter"/>
</dbReference>
<dbReference type="GO" id="GO:0042626">
    <property type="term" value="F:ATPase-coupled transmembrane transporter activity"/>
    <property type="evidence" value="ECO:0007669"/>
    <property type="project" value="TreeGrafter"/>
</dbReference>
<keyword evidence="3" id="KW-1133">Transmembrane helix</keyword>
<keyword evidence="6" id="KW-1185">Reference proteome</keyword>
<organism evidence="5 6">
    <name type="scientific">Gracilariopsis chorda</name>
    <dbReference type="NCBI Taxonomy" id="448386"/>
    <lineage>
        <taxon>Eukaryota</taxon>
        <taxon>Rhodophyta</taxon>
        <taxon>Florideophyceae</taxon>
        <taxon>Rhodymeniophycidae</taxon>
        <taxon>Gracilariales</taxon>
        <taxon>Gracilariaceae</taxon>
        <taxon>Gracilariopsis</taxon>
    </lineage>
</organism>
<evidence type="ECO:0000313" key="5">
    <source>
        <dbReference type="EMBL" id="PXF41004.1"/>
    </source>
</evidence>
<dbReference type="EMBL" id="NBIV01000247">
    <property type="protein sequence ID" value="PXF41004.1"/>
    <property type="molecule type" value="Genomic_DNA"/>
</dbReference>
<keyword evidence="5" id="KW-0067">ATP-binding</keyword>
<dbReference type="GO" id="GO:0005324">
    <property type="term" value="F:long-chain fatty acid transmembrane transporter activity"/>
    <property type="evidence" value="ECO:0007669"/>
    <property type="project" value="TreeGrafter"/>
</dbReference>
<dbReference type="Proteomes" id="UP000247409">
    <property type="component" value="Unassembled WGS sequence"/>
</dbReference>
<protein>
    <submittedName>
        <fullName evidence="5">ATP-binding cassette sub-family D member 2</fullName>
    </submittedName>
</protein>
<dbReference type="GO" id="GO:0042760">
    <property type="term" value="P:very long-chain fatty acid catabolic process"/>
    <property type="evidence" value="ECO:0007669"/>
    <property type="project" value="TreeGrafter"/>
</dbReference>
<evidence type="ECO:0000256" key="2">
    <source>
        <dbReference type="ARBA" id="ARBA00022692"/>
    </source>
</evidence>
<sequence length="139" mass="15190">MLIYHNGTIEFCYITVTMDDTLAAVKIPLAKAAVASLSSVELGHLVARCGVINGEMAWDDVLSGGERNRLAVARFLYHKPKFAVSDECTAAISTEREAALYQAMADAKITLLSAAHRYCTAFNDERVSNSGITYTKWNP</sequence>
<dbReference type="PANTHER" id="PTHR11384">
    <property type="entry name" value="ATP-BINDING CASSETTE, SUB-FAMILY D MEMBER"/>
    <property type="match status" value="1"/>
</dbReference>
<keyword evidence="5" id="KW-0547">Nucleotide-binding</keyword>
<dbReference type="PANTHER" id="PTHR11384:SF67">
    <property type="entry name" value="ATP-BINDING CASSETTE SUB-FAMILY D MEMBER 1"/>
    <property type="match status" value="1"/>
</dbReference>
<evidence type="ECO:0000313" key="6">
    <source>
        <dbReference type="Proteomes" id="UP000247409"/>
    </source>
</evidence>
<dbReference type="GO" id="GO:0005524">
    <property type="term" value="F:ATP binding"/>
    <property type="evidence" value="ECO:0007669"/>
    <property type="project" value="UniProtKB-KW"/>
</dbReference>
<dbReference type="Gene3D" id="3.40.50.300">
    <property type="entry name" value="P-loop containing nucleotide triphosphate hydrolases"/>
    <property type="match status" value="1"/>
</dbReference>
<gene>
    <name evidence="5" type="ORF">BWQ96_09299</name>
</gene>
<dbReference type="AlphaFoldDB" id="A0A2V3IFZ9"/>
<dbReference type="GO" id="GO:0007031">
    <property type="term" value="P:peroxisome organization"/>
    <property type="evidence" value="ECO:0007669"/>
    <property type="project" value="TreeGrafter"/>
</dbReference>
<keyword evidence="2" id="KW-0812">Transmembrane</keyword>
<dbReference type="SUPFAM" id="SSF52540">
    <property type="entry name" value="P-loop containing nucleoside triphosphate hydrolases"/>
    <property type="match status" value="1"/>
</dbReference>
<comment type="caution">
    <text evidence="5">The sequence shown here is derived from an EMBL/GenBank/DDBJ whole genome shotgun (WGS) entry which is preliminary data.</text>
</comment>
<keyword evidence="4" id="KW-0472">Membrane</keyword>
<dbReference type="InterPro" id="IPR050835">
    <property type="entry name" value="ABC_transporter_sub-D"/>
</dbReference>
<evidence type="ECO:0000256" key="4">
    <source>
        <dbReference type="ARBA" id="ARBA00023136"/>
    </source>
</evidence>
<reference evidence="5 6" key="1">
    <citation type="journal article" date="2018" name="Mol. Biol. Evol.">
        <title>Analysis of the draft genome of the red seaweed Gracilariopsis chorda provides insights into genome size evolution in Rhodophyta.</title>
        <authorList>
            <person name="Lee J."/>
            <person name="Yang E.C."/>
            <person name="Graf L."/>
            <person name="Yang J.H."/>
            <person name="Qiu H."/>
            <person name="Zel Zion U."/>
            <person name="Chan C.X."/>
            <person name="Stephens T.G."/>
            <person name="Weber A.P.M."/>
            <person name="Boo G.H."/>
            <person name="Boo S.M."/>
            <person name="Kim K.M."/>
            <person name="Shin Y."/>
            <person name="Jung M."/>
            <person name="Lee S.J."/>
            <person name="Yim H.S."/>
            <person name="Lee J.H."/>
            <person name="Bhattacharya D."/>
            <person name="Yoon H.S."/>
        </authorList>
    </citation>
    <scope>NUCLEOTIDE SEQUENCE [LARGE SCALE GENOMIC DNA]</scope>
    <source>
        <strain evidence="5 6">SKKU-2015</strain>
        <tissue evidence="5">Whole body</tissue>
    </source>
</reference>
<keyword evidence="1" id="KW-0813">Transport</keyword>
<dbReference type="GO" id="GO:0006635">
    <property type="term" value="P:fatty acid beta-oxidation"/>
    <property type="evidence" value="ECO:0007669"/>
    <property type="project" value="TreeGrafter"/>
</dbReference>
<name>A0A2V3IFZ9_9FLOR</name>